<dbReference type="KEGG" id="bsed:DN745_02290"/>
<name>A0A2Z4FH29_9DELT</name>
<dbReference type="EMBL" id="CP030032">
    <property type="protein sequence ID" value="AWV88229.1"/>
    <property type="molecule type" value="Genomic_DNA"/>
</dbReference>
<proteinExistence type="predicted"/>
<dbReference type="OrthoDB" id="5514527at2"/>
<dbReference type="Proteomes" id="UP000249799">
    <property type="component" value="Chromosome"/>
</dbReference>
<gene>
    <name evidence="1" type="ORF">DN745_02290</name>
</gene>
<keyword evidence="2" id="KW-1185">Reference proteome</keyword>
<accession>A0A2Z4FH29</accession>
<protein>
    <submittedName>
        <fullName evidence="1">Uncharacterized protein</fullName>
    </submittedName>
</protein>
<sequence length="136" mass="14308">MEIGIMHSNQKSGVAPESIPTVGSRVRRAAPFARVLLMVLALVAFAGCGDAVDKPEDCTSVEYFNDATKLCTACPAAVEPKCEAGCGFEIVRDDNSCPVAQCASQCRCESGEFFSDDTLSCTACAEATVELLICAE</sequence>
<dbReference type="AlphaFoldDB" id="A0A2Z4FH29"/>
<organism evidence="1 2">
    <name type="scientific">Bradymonas sediminis</name>
    <dbReference type="NCBI Taxonomy" id="1548548"/>
    <lineage>
        <taxon>Bacteria</taxon>
        <taxon>Deltaproteobacteria</taxon>
        <taxon>Bradymonadales</taxon>
        <taxon>Bradymonadaceae</taxon>
        <taxon>Bradymonas</taxon>
    </lineage>
</organism>
<evidence type="ECO:0000313" key="1">
    <source>
        <dbReference type="EMBL" id="AWV88229.1"/>
    </source>
</evidence>
<evidence type="ECO:0000313" key="2">
    <source>
        <dbReference type="Proteomes" id="UP000249799"/>
    </source>
</evidence>
<reference evidence="1 2" key="1">
    <citation type="submission" date="2018-06" db="EMBL/GenBank/DDBJ databases">
        <title>Lujinxingia sediminis gen. nov. sp. nov., a new facultative anaerobic member of the class Deltaproteobacteria, and proposal of Lujinxingaceae fam. nov.</title>
        <authorList>
            <person name="Guo L.-Y."/>
            <person name="Li C.-M."/>
            <person name="Wang S."/>
            <person name="Du Z.-J."/>
        </authorList>
    </citation>
    <scope>NUCLEOTIDE SEQUENCE [LARGE SCALE GENOMIC DNA]</scope>
    <source>
        <strain evidence="1 2">FA350</strain>
    </source>
</reference>